<gene>
    <name evidence="1" type="ORF">FRZ32_12425</name>
</gene>
<protein>
    <submittedName>
        <fullName evidence="1">Uncharacterized protein</fullName>
    </submittedName>
</protein>
<evidence type="ECO:0000313" key="1">
    <source>
        <dbReference type="EMBL" id="TXC65054.1"/>
    </source>
</evidence>
<dbReference type="Proteomes" id="UP000321249">
    <property type="component" value="Unassembled WGS sequence"/>
</dbReference>
<dbReference type="OrthoDB" id="117988at2"/>
<dbReference type="EMBL" id="VOQQ01000001">
    <property type="protein sequence ID" value="TXC65054.1"/>
    <property type="molecule type" value="Genomic_DNA"/>
</dbReference>
<accession>A0A5C6TX81</accession>
<proteinExistence type="predicted"/>
<dbReference type="AlphaFoldDB" id="A0A5C6TX81"/>
<name>A0A5C6TX81_9SPHN</name>
<reference evidence="1 2" key="1">
    <citation type="journal article" date="2015" name="J. Microbiol.">
        <title>Sphingosinicella ginsenosidimutans sp. nov., with ginsenoside converting activity.</title>
        <authorList>
            <person name="Kim J.K."/>
            <person name="Kang M.S."/>
            <person name="Park S.C."/>
            <person name="Kim K.M."/>
            <person name="Choi K."/>
            <person name="Yoon M.H."/>
            <person name="Im W.T."/>
        </authorList>
    </citation>
    <scope>NUCLEOTIDE SEQUENCE [LARGE SCALE GENOMIC DNA]</scope>
    <source>
        <strain evidence="1 2">BS-11</strain>
    </source>
</reference>
<sequence length="132" mass="15074">MLACTLPKAGWTHEAHLSTCAWLILERPDIVPERDLPGLIRRYNESVGGVNSDTAGYHETITQVMIRAVRAALARSEGRDLAERVNALLLADEGRRDWPLRFYSRERLFSVEARRRWIDPDLLNLPPPVLCE</sequence>
<evidence type="ECO:0000313" key="2">
    <source>
        <dbReference type="Proteomes" id="UP000321249"/>
    </source>
</evidence>
<keyword evidence="2" id="KW-1185">Reference proteome</keyword>
<comment type="caution">
    <text evidence="1">The sequence shown here is derived from an EMBL/GenBank/DDBJ whole genome shotgun (WGS) entry which is preliminary data.</text>
</comment>
<organism evidence="1 2">
    <name type="scientific">Allosphingosinicella ginsenosidimutans</name>
    <dbReference type="NCBI Taxonomy" id="1176539"/>
    <lineage>
        <taxon>Bacteria</taxon>
        <taxon>Pseudomonadati</taxon>
        <taxon>Pseudomonadota</taxon>
        <taxon>Alphaproteobacteria</taxon>
        <taxon>Sphingomonadales</taxon>
        <taxon>Sphingomonadaceae</taxon>
        <taxon>Allosphingosinicella</taxon>
    </lineage>
</organism>